<evidence type="ECO:0000313" key="2">
    <source>
        <dbReference type="Proteomes" id="UP000078492"/>
    </source>
</evidence>
<protein>
    <submittedName>
        <fullName evidence="1">Uncharacterized protein</fullName>
    </submittedName>
</protein>
<dbReference type="EMBL" id="KQ980167">
    <property type="protein sequence ID" value="KYN17375.1"/>
    <property type="molecule type" value="Genomic_DNA"/>
</dbReference>
<proteinExistence type="predicted"/>
<reference evidence="1 2" key="1">
    <citation type="submission" date="2015-09" db="EMBL/GenBank/DDBJ databases">
        <title>Trachymyrmex cornetzi WGS genome.</title>
        <authorList>
            <person name="Nygaard S."/>
            <person name="Hu H."/>
            <person name="Boomsma J."/>
            <person name="Zhang G."/>
        </authorList>
    </citation>
    <scope>NUCLEOTIDE SEQUENCE [LARGE SCALE GENOMIC DNA]</scope>
    <source>
        <strain evidence="1">Tcor2-1</strain>
        <tissue evidence="1">Whole body</tissue>
    </source>
</reference>
<keyword evidence="2" id="KW-1185">Reference proteome</keyword>
<sequence length="81" mass="9370">KGNVPEGVTAAATTPPLLLQRSVTNNYGRFIDRIGMRKESNGEREREREREGERERKIKFIFISSELPTEFLWIFSGSQLQ</sequence>
<dbReference type="Proteomes" id="UP000078492">
    <property type="component" value="Unassembled WGS sequence"/>
</dbReference>
<feature type="non-terminal residue" evidence="1">
    <location>
        <position position="1"/>
    </location>
</feature>
<name>A0A195DWU2_9HYME</name>
<evidence type="ECO:0000313" key="1">
    <source>
        <dbReference type="EMBL" id="KYN17375.1"/>
    </source>
</evidence>
<organism evidence="1 2">
    <name type="scientific">Trachymyrmex cornetzi</name>
    <dbReference type="NCBI Taxonomy" id="471704"/>
    <lineage>
        <taxon>Eukaryota</taxon>
        <taxon>Metazoa</taxon>
        <taxon>Ecdysozoa</taxon>
        <taxon>Arthropoda</taxon>
        <taxon>Hexapoda</taxon>
        <taxon>Insecta</taxon>
        <taxon>Pterygota</taxon>
        <taxon>Neoptera</taxon>
        <taxon>Endopterygota</taxon>
        <taxon>Hymenoptera</taxon>
        <taxon>Apocrita</taxon>
        <taxon>Aculeata</taxon>
        <taxon>Formicoidea</taxon>
        <taxon>Formicidae</taxon>
        <taxon>Myrmicinae</taxon>
        <taxon>Trachymyrmex</taxon>
    </lineage>
</organism>
<gene>
    <name evidence="1" type="ORF">ALC57_10351</name>
</gene>
<dbReference type="AlphaFoldDB" id="A0A195DWU2"/>
<accession>A0A195DWU2</accession>